<evidence type="ECO:0000256" key="1">
    <source>
        <dbReference type="PROSITE-ProRule" id="PRU00047"/>
    </source>
</evidence>
<name>A0ABQ5HVE1_9ASTR</name>
<keyword evidence="3" id="KW-0548">Nucleotidyltransferase</keyword>
<keyword evidence="3" id="KW-0695">RNA-directed DNA polymerase</keyword>
<dbReference type="InterPro" id="IPR036875">
    <property type="entry name" value="Znf_CCHC_sf"/>
</dbReference>
<keyword evidence="1" id="KW-0862">Zinc</keyword>
<dbReference type="Proteomes" id="UP001151760">
    <property type="component" value="Unassembled WGS sequence"/>
</dbReference>
<keyword evidence="1" id="KW-0863">Zinc-finger</keyword>
<sequence length="112" mass="12786">MLATRGSRKVTTMEARANKTKGIRCLEHTLIDQSTRRHMLDLYLCATSANFTIMDRTPTIARNQRTLTCYECGSLGHYKSNCLIVKFQNRMDMYWKGKARGDSSAMTSNINI</sequence>
<proteinExistence type="predicted"/>
<reference evidence="3" key="2">
    <citation type="submission" date="2022-01" db="EMBL/GenBank/DDBJ databases">
        <authorList>
            <person name="Yamashiro T."/>
            <person name="Shiraishi A."/>
            <person name="Satake H."/>
            <person name="Nakayama K."/>
        </authorList>
    </citation>
    <scope>NUCLEOTIDE SEQUENCE</scope>
</reference>
<protein>
    <submittedName>
        <fullName evidence="3">Reverse transcriptase domain-containing protein</fullName>
    </submittedName>
</protein>
<dbReference type="GO" id="GO:0003964">
    <property type="term" value="F:RNA-directed DNA polymerase activity"/>
    <property type="evidence" value="ECO:0007669"/>
    <property type="project" value="UniProtKB-KW"/>
</dbReference>
<keyword evidence="3" id="KW-0808">Transferase</keyword>
<evidence type="ECO:0000313" key="4">
    <source>
        <dbReference type="Proteomes" id="UP001151760"/>
    </source>
</evidence>
<gene>
    <name evidence="3" type="ORF">Tco_1080688</name>
</gene>
<keyword evidence="1" id="KW-0479">Metal-binding</keyword>
<dbReference type="EMBL" id="BQNB010020055">
    <property type="protein sequence ID" value="GJT91843.1"/>
    <property type="molecule type" value="Genomic_DNA"/>
</dbReference>
<feature type="domain" description="CCHC-type" evidence="2">
    <location>
        <begin position="69"/>
        <end position="82"/>
    </location>
</feature>
<accession>A0ABQ5HVE1</accession>
<keyword evidence="4" id="KW-1185">Reference proteome</keyword>
<reference evidence="3" key="1">
    <citation type="journal article" date="2022" name="Int. J. Mol. Sci.">
        <title>Draft Genome of Tanacetum Coccineum: Genomic Comparison of Closely Related Tanacetum-Family Plants.</title>
        <authorList>
            <person name="Yamashiro T."/>
            <person name="Shiraishi A."/>
            <person name="Nakayama K."/>
            <person name="Satake H."/>
        </authorList>
    </citation>
    <scope>NUCLEOTIDE SEQUENCE</scope>
</reference>
<organism evidence="3 4">
    <name type="scientific">Tanacetum coccineum</name>
    <dbReference type="NCBI Taxonomy" id="301880"/>
    <lineage>
        <taxon>Eukaryota</taxon>
        <taxon>Viridiplantae</taxon>
        <taxon>Streptophyta</taxon>
        <taxon>Embryophyta</taxon>
        <taxon>Tracheophyta</taxon>
        <taxon>Spermatophyta</taxon>
        <taxon>Magnoliopsida</taxon>
        <taxon>eudicotyledons</taxon>
        <taxon>Gunneridae</taxon>
        <taxon>Pentapetalae</taxon>
        <taxon>asterids</taxon>
        <taxon>campanulids</taxon>
        <taxon>Asterales</taxon>
        <taxon>Asteraceae</taxon>
        <taxon>Asteroideae</taxon>
        <taxon>Anthemideae</taxon>
        <taxon>Anthemidinae</taxon>
        <taxon>Tanacetum</taxon>
    </lineage>
</organism>
<dbReference type="SUPFAM" id="SSF57756">
    <property type="entry name" value="Retrovirus zinc finger-like domains"/>
    <property type="match status" value="1"/>
</dbReference>
<comment type="caution">
    <text evidence="3">The sequence shown here is derived from an EMBL/GenBank/DDBJ whole genome shotgun (WGS) entry which is preliminary data.</text>
</comment>
<dbReference type="Pfam" id="PF00098">
    <property type="entry name" value="zf-CCHC"/>
    <property type="match status" value="1"/>
</dbReference>
<evidence type="ECO:0000313" key="3">
    <source>
        <dbReference type="EMBL" id="GJT91843.1"/>
    </source>
</evidence>
<evidence type="ECO:0000259" key="2">
    <source>
        <dbReference type="PROSITE" id="PS50158"/>
    </source>
</evidence>
<dbReference type="InterPro" id="IPR001878">
    <property type="entry name" value="Znf_CCHC"/>
</dbReference>
<dbReference type="PROSITE" id="PS50158">
    <property type="entry name" value="ZF_CCHC"/>
    <property type="match status" value="1"/>
</dbReference>